<keyword evidence="2" id="KW-0229">DNA integration</keyword>
<accession>A0ABV2R7T5</accession>
<dbReference type="EMBL" id="JBEPSM010000007">
    <property type="protein sequence ID" value="MET4636746.1"/>
    <property type="molecule type" value="Genomic_DNA"/>
</dbReference>
<dbReference type="Proteomes" id="UP001549321">
    <property type="component" value="Unassembled WGS sequence"/>
</dbReference>
<comment type="similarity">
    <text evidence="1">Belongs to the 'phage' integrase family.</text>
</comment>
<protein>
    <submittedName>
        <fullName evidence="3">Integrase</fullName>
    </submittedName>
</protein>
<dbReference type="InterPro" id="IPR011010">
    <property type="entry name" value="DNA_brk_join_enz"/>
</dbReference>
<keyword evidence="4" id="KW-1185">Reference proteome</keyword>
<comment type="caution">
    <text evidence="3">The sequence shown here is derived from an EMBL/GenBank/DDBJ whole genome shotgun (WGS) entry which is preliminary data.</text>
</comment>
<evidence type="ECO:0000313" key="4">
    <source>
        <dbReference type="Proteomes" id="UP001549321"/>
    </source>
</evidence>
<gene>
    <name evidence="3" type="ORF">ABIE08_004711</name>
</gene>
<reference evidence="3 4" key="1">
    <citation type="submission" date="2024-06" db="EMBL/GenBank/DDBJ databases">
        <title>Sorghum-associated microbial communities from plants grown in Nebraska, USA.</title>
        <authorList>
            <person name="Schachtman D."/>
        </authorList>
    </citation>
    <scope>NUCLEOTIDE SEQUENCE [LARGE SCALE GENOMIC DNA]</scope>
    <source>
        <strain evidence="3 4">3207</strain>
    </source>
</reference>
<dbReference type="PANTHER" id="PTHR30629">
    <property type="entry name" value="PROPHAGE INTEGRASE"/>
    <property type="match status" value="1"/>
</dbReference>
<evidence type="ECO:0000256" key="2">
    <source>
        <dbReference type="ARBA" id="ARBA00022908"/>
    </source>
</evidence>
<evidence type="ECO:0000256" key="1">
    <source>
        <dbReference type="ARBA" id="ARBA00008857"/>
    </source>
</evidence>
<sequence length="90" mass="10109">MSNNTMLFGMYRMGYHGRATVHGFRGVASTWLNEAGYSADWIERQLAHDERNEVRGAYNSAQYLAGRRAMMAAWSEQISNFAAAVDQTQG</sequence>
<organism evidence="3 4">
    <name type="scientific">Kaistia defluvii</name>
    <dbReference type="NCBI Taxonomy" id="410841"/>
    <lineage>
        <taxon>Bacteria</taxon>
        <taxon>Pseudomonadati</taxon>
        <taxon>Pseudomonadota</taxon>
        <taxon>Alphaproteobacteria</taxon>
        <taxon>Hyphomicrobiales</taxon>
        <taxon>Kaistiaceae</taxon>
        <taxon>Kaistia</taxon>
    </lineage>
</organism>
<dbReference type="InterPro" id="IPR050808">
    <property type="entry name" value="Phage_Integrase"/>
</dbReference>
<evidence type="ECO:0000313" key="3">
    <source>
        <dbReference type="EMBL" id="MET4636746.1"/>
    </source>
</evidence>
<dbReference type="SUPFAM" id="SSF56349">
    <property type="entry name" value="DNA breaking-rejoining enzymes"/>
    <property type="match status" value="1"/>
</dbReference>
<dbReference type="PANTHER" id="PTHR30629:SF2">
    <property type="entry name" value="PROPHAGE INTEGRASE INTS-RELATED"/>
    <property type="match status" value="1"/>
</dbReference>
<proteinExistence type="inferred from homology"/>
<name>A0ABV2R7T5_9HYPH</name>